<protein>
    <submittedName>
        <fullName evidence="2">Uncharacterized protein</fullName>
    </submittedName>
</protein>
<dbReference type="AlphaFoldDB" id="A0A372NZ19"/>
<dbReference type="EMBL" id="QWDC01000001">
    <property type="protein sequence ID" value="RFZ95350.1"/>
    <property type="molecule type" value="Genomic_DNA"/>
</dbReference>
<gene>
    <name evidence="2" type="ORF">D0C36_07425</name>
</gene>
<keyword evidence="1" id="KW-0812">Transmembrane</keyword>
<sequence>MTAAFIIPRKVWLWVYALAVTILFTTSAFTYDHIAEADLHKIRKLLVTALDSKKTTDSLYSHLADVKDRSALLNAYMGTLEALKAKHAWNPYFKVKYLNDSEKTFKNAVANDPHNIEIRFMRFSIEHNVPKFLGYNKNLIADREEMIKQIDRKYYSSADKTLVKTIINFLIDSKRCTPAENTNLKEHLAAL</sequence>
<evidence type="ECO:0000313" key="3">
    <source>
        <dbReference type="Proteomes" id="UP000264217"/>
    </source>
</evidence>
<keyword evidence="3" id="KW-1185">Reference proteome</keyword>
<comment type="caution">
    <text evidence="2">The sequence shown here is derived from an EMBL/GenBank/DDBJ whole genome shotgun (WGS) entry which is preliminary data.</text>
</comment>
<feature type="transmembrane region" description="Helical" evidence="1">
    <location>
        <begin position="12"/>
        <end position="31"/>
    </location>
</feature>
<dbReference type="Proteomes" id="UP000264217">
    <property type="component" value="Unassembled WGS sequence"/>
</dbReference>
<evidence type="ECO:0000256" key="1">
    <source>
        <dbReference type="SAM" id="Phobius"/>
    </source>
</evidence>
<name>A0A372NZ19_9SPHI</name>
<keyword evidence="1" id="KW-0472">Membrane</keyword>
<organism evidence="2 3">
    <name type="scientific">Mucilaginibacter conchicola</name>
    <dbReference type="NCBI Taxonomy" id="2303333"/>
    <lineage>
        <taxon>Bacteria</taxon>
        <taxon>Pseudomonadati</taxon>
        <taxon>Bacteroidota</taxon>
        <taxon>Sphingobacteriia</taxon>
        <taxon>Sphingobacteriales</taxon>
        <taxon>Sphingobacteriaceae</taxon>
        <taxon>Mucilaginibacter</taxon>
    </lineage>
</organism>
<proteinExistence type="predicted"/>
<evidence type="ECO:0000313" key="2">
    <source>
        <dbReference type="EMBL" id="RFZ95350.1"/>
    </source>
</evidence>
<accession>A0A372NZ19</accession>
<dbReference type="RefSeq" id="WP_117390914.1">
    <property type="nucleotide sequence ID" value="NZ_QWDC01000001.1"/>
</dbReference>
<dbReference type="OrthoDB" id="663842at2"/>
<keyword evidence="1" id="KW-1133">Transmembrane helix</keyword>
<reference evidence="2 3" key="1">
    <citation type="submission" date="2018-08" db="EMBL/GenBank/DDBJ databases">
        <title>Mucilaginibacter sp. MYSH2.</title>
        <authorList>
            <person name="Seo T."/>
        </authorList>
    </citation>
    <scope>NUCLEOTIDE SEQUENCE [LARGE SCALE GENOMIC DNA]</scope>
    <source>
        <strain evidence="2 3">MYSH2</strain>
    </source>
</reference>